<keyword evidence="2" id="KW-0328">Glycosyltransferase</keyword>
<feature type="transmembrane region" description="Helical" evidence="1">
    <location>
        <begin position="182"/>
        <end position="200"/>
    </location>
</feature>
<feature type="transmembrane region" description="Helical" evidence="1">
    <location>
        <begin position="236"/>
        <end position="253"/>
    </location>
</feature>
<feature type="transmembrane region" description="Helical" evidence="1">
    <location>
        <begin position="489"/>
        <end position="506"/>
    </location>
</feature>
<proteinExistence type="predicted"/>
<dbReference type="EMBL" id="JBHTLH010000041">
    <property type="protein sequence ID" value="MFD1126032.1"/>
    <property type="molecule type" value="Genomic_DNA"/>
</dbReference>
<feature type="transmembrane region" description="Helical" evidence="1">
    <location>
        <begin position="464"/>
        <end position="483"/>
    </location>
</feature>
<gene>
    <name evidence="2" type="ORF">ACFQ22_11785</name>
</gene>
<feature type="transmembrane region" description="Helical" evidence="1">
    <location>
        <begin position="428"/>
        <end position="452"/>
    </location>
</feature>
<accession>A0ABW3PQT2</accession>
<dbReference type="RefSeq" id="WP_225419123.1">
    <property type="nucleotide sequence ID" value="NZ_JBHTLH010000041.1"/>
</dbReference>
<feature type="transmembrane region" description="Helical" evidence="1">
    <location>
        <begin position="45"/>
        <end position="67"/>
    </location>
</feature>
<organism evidence="2 3">
    <name type="scientific">Lentilactobacillus raoultii</name>
    <dbReference type="NCBI Taxonomy" id="1987503"/>
    <lineage>
        <taxon>Bacteria</taxon>
        <taxon>Bacillati</taxon>
        <taxon>Bacillota</taxon>
        <taxon>Bacilli</taxon>
        <taxon>Lactobacillales</taxon>
        <taxon>Lactobacillaceae</taxon>
        <taxon>Lentilactobacillus</taxon>
    </lineage>
</organism>
<evidence type="ECO:0000313" key="3">
    <source>
        <dbReference type="Proteomes" id="UP001597156"/>
    </source>
</evidence>
<dbReference type="EC" id="2.4.-.-" evidence="2"/>
<comment type="caution">
    <text evidence="2">The sequence shown here is derived from an EMBL/GenBank/DDBJ whole genome shotgun (WGS) entry which is preliminary data.</text>
</comment>
<keyword evidence="1" id="KW-0812">Transmembrane</keyword>
<feature type="transmembrane region" description="Helical" evidence="1">
    <location>
        <begin position="74"/>
        <end position="93"/>
    </location>
</feature>
<feature type="transmembrane region" description="Helical" evidence="1">
    <location>
        <begin position="259"/>
        <end position="277"/>
    </location>
</feature>
<keyword evidence="3" id="KW-1185">Reference proteome</keyword>
<evidence type="ECO:0000313" key="2">
    <source>
        <dbReference type="EMBL" id="MFD1126032.1"/>
    </source>
</evidence>
<feature type="transmembrane region" description="Helical" evidence="1">
    <location>
        <begin position="289"/>
        <end position="309"/>
    </location>
</feature>
<feature type="transmembrane region" description="Helical" evidence="1">
    <location>
        <begin position="12"/>
        <end position="33"/>
    </location>
</feature>
<protein>
    <submittedName>
        <fullName evidence="2">ArnT family glycosyltransferase</fullName>
        <ecNumber evidence="2">2.4.-.-</ecNumber>
    </submittedName>
</protein>
<keyword evidence="2" id="KW-0808">Transferase</keyword>
<dbReference type="GO" id="GO:0016757">
    <property type="term" value="F:glycosyltransferase activity"/>
    <property type="evidence" value="ECO:0007669"/>
    <property type="project" value="UniProtKB-KW"/>
</dbReference>
<evidence type="ECO:0000256" key="1">
    <source>
        <dbReference type="SAM" id="Phobius"/>
    </source>
</evidence>
<dbReference type="Proteomes" id="UP001597156">
    <property type="component" value="Unassembled WGS sequence"/>
</dbReference>
<reference evidence="3" key="1">
    <citation type="journal article" date="2019" name="Int. J. Syst. Evol. Microbiol.">
        <title>The Global Catalogue of Microorganisms (GCM) 10K type strain sequencing project: providing services to taxonomists for standard genome sequencing and annotation.</title>
        <authorList>
            <consortium name="The Broad Institute Genomics Platform"/>
            <consortium name="The Broad Institute Genome Sequencing Center for Infectious Disease"/>
            <person name="Wu L."/>
            <person name="Ma J."/>
        </authorList>
    </citation>
    <scope>NUCLEOTIDE SEQUENCE [LARGE SCALE GENOMIC DNA]</scope>
    <source>
        <strain evidence="3">CCUG 71848</strain>
    </source>
</reference>
<feature type="transmembrane region" description="Helical" evidence="1">
    <location>
        <begin position="154"/>
        <end position="175"/>
    </location>
</feature>
<keyword evidence="1" id="KW-1133">Transmembrane helix</keyword>
<name>A0ABW3PQT2_9LACO</name>
<keyword evidence="1" id="KW-0472">Membrane</keyword>
<sequence length="528" mass="60820">MRLFKLGSQWTIRFLTIGILGYYLIMTISGYFIDEQHVLAPSKTQLIIGAIVALGSFALIWGGAYWLANRYVGWLVTTLIVLTIPKFPLIYFFKIKPASDMYSYSVIGGSSASGDSWKWLYLHNGLDLNTLFPHVIHISSTFGWIDRFFINRPLTIQLFNLVITLITAVLFYYLGRQIGHHFIGVLAALVFYLMPNYYIYSVLLGAEPLWLLCLTIAMLCFNRWRLGHWSMTNGYYWSWLTLTIVFLTLAQLIRPIVLIWPLAFVIFAIFMIHDNHLVTHSKTRTAHQLGGCLLILTVFLVFMTASPKIDRQIYHIPFTTHTSLYSLAVGSNYRAKGMYDPILINQLEKINHHCPRSQRDSKMVALLRKQLSHNLRSLQQYHQWFSLLTIKSRIISQPIYGLQLFKQNTHQVNGRPFANNLRTPFSRWFISFNFGFQLILNALALLSLLVDWPNSKHWRIGNGLLLMAIILDGVLIASSLVEVQSRYQISWYLPMIILAASAMGRYEPDRPDFKAKEEQLAAHSKISQ</sequence>